<proteinExistence type="predicted"/>
<feature type="compositionally biased region" description="Basic and acidic residues" evidence="2">
    <location>
        <begin position="69"/>
        <end position="78"/>
    </location>
</feature>
<feature type="compositionally biased region" description="Acidic residues" evidence="2">
    <location>
        <begin position="238"/>
        <end position="247"/>
    </location>
</feature>
<dbReference type="GeneID" id="108005693"/>
<feature type="coiled-coil region" evidence="1">
    <location>
        <begin position="497"/>
        <end position="524"/>
    </location>
</feature>
<evidence type="ECO:0000256" key="2">
    <source>
        <dbReference type="SAM" id="MobiDB-lite"/>
    </source>
</evidence>
<feature type="compositionally biased region" description="Acidic residues" evidence="2">
    <location>
        <begin position="135"/>
        <end position="146"/>
    </location>
</feature>
<feature type="region of interest" description="Disordered" evidence="2">
    <location>
        <begin position="34"/>
        <end position="94"/>
    </location>
</feature>
<dbReference type="RefSeq" id="XP_016924508.4">
    <property type="nucleotide sequence ID" value="XM_017069019.4"/>
</dbReference>
<feature type="compositionally biased region" description="Acidic residues" evidence="2">
    <location>
        <begin position="165"/>
        <end position="176"/>
    </location>
</feature>
<name>A0AB39YYV6_DROSZ</name>
<protein>
    <submittedName>
        <fullName evidence="5">Myosin-10 isoform X1</fullName>
    </submittedName>
</protein>
<keyword evidence="4" id="KW-1185">Reference proteome</keyword>
<accession>A0AB39YYV6</accession>
<dbReference type="AlphaFoldDB" id="A0AB39YYV6"/>
<feature type="coiled-coil region" evidence="1">
    <location>
        <begin position="603"/>
        <end position="644"/>
    </location>
</feature>
<dbReference type="Proteomes" id="UP001652628">
    <property type="component" value="Chromosome 3"/>
</dbReference>
<dbReference type="Pfam" id="PF13870">
    <property type="entry name" value="CCDC113_CCDC96_CC"/>
    <property type="match status" value="1"/>
</dbReference>
<evidence type="ECO:0000313" key="4">
    <source>
        <dbReference type="Proteomes" id="UP001652628"/>
    </source>
</evidence>
<organism evidence="4 5">
    <name type="scientific">Drosophila suzukii</name>
    <name type="common">Spotted-wing drosophila fruit fly</name>
    <dbReference type="NCBI Taxonomy" id="28584"/>
    <lineage>
        <taxon>Eukaryota</taxon>
        <taxon>Metazoa</taxon>
        <taxon>Ecdysozoa</taxon>
        <taxon>Arthropoda</taxon>
        <taxon>Hexapoda</taxon>
        <taxon>Insecta</taxon>
        <taxon>Pterygota</taxon>
        <taxon>Neoptera</taxon>
        <taxon>Endopterygota</taxon>
        <taxon>Diptera</taxon>
        <taxon>Brachycera</taxon>
        <taxon>Muscomorpha</taxon>
        <taxon>Ephydroidea</taxon>
        <taxon>Drosophilidae</taxon>
        <taxon>Drosophila</taxon>
        <taxon>Sophophora</taxon>
    </lineage>
</organism>
<feature type="domain" description="CCDC113/CCDC96 coiled-coil" evidence="3">
    <location>
        <begin position="511"/>
        <end position="686"/>
    </location>
</feature>
<gene>
    <name evidence="5" type="primary">LOC108005693</name>
</gene>
<evidence type="ECO:0000256" key="1">
    <source>
        <dbReference type="SAM" id="Coils"/>
    </source>
</evidence>
<evidence type="ECO:0000313" key="5">
    <source>
        <dbReference type="RefSeq" id="XP_016924508.4"/>
    </source>
</evidence>
<feature type="region of interest" description="Disordered" evidence="2">
    <location>
        <begin position="232"/>
        <end position="286"/>
    </location>
</feature>
<reference evidence="5" key="1">
    <citation type="submission" date="2025-08" db="UniProtKB">
        <authorList>
            <consortium name="RefSeq"/>
        </authorList>
    </citation>
    <scope>IDENTIFICATION</scope>
</reference>
<feature type="compositionally biased region" description="Polar residues" evidence="2">
    <location>
        <begin position="152"/>
        <end position="161"/>
    </location>
</feature>
<feature type="region of interest" description="Disordered" evidence="2">
    <location>
        <begin position="109"/>
        <end position="191"/>
    </location>
</feature>
<sequence length="704" mass="79919">MADNPTEEAPPAPQAANAEEVIAVEEADALVTATVEEEAAGIPGDGGDQADRTGEEVTDGEGQTEVPNEEDKIPKEDLGSQVKPKGLITAEDRKREKLLKVKQMLAQRKAEEAKALQAAPVPIPEKPQKVQDQDKDLDDVDDDEAKEDYQRESVQTYQQLHSGDEESDEELADDEDLKAILNQKVATPEEKDSIIEDYDLESVVSEDTPLPRLGRSLKGEFIREFDSLPSITDISLTSEEEPEPEPEVTEKKSLTLPDTGHFVEGGTEGSGEGESESNSDRDASTAAITVAEEEDEESVIMDDLPEEQAPVEKQVGFGEEVDTMAMFAVAVDADIGPTQELSVPVEEPFWFRLTFDFLSNLINTVVAAVENADRNKEHLLDKSKMMVQLQVEVDEYNLEKYQNSLLNNVVCDYFRRIHKFNNFQALPVDDVRGELNRYMNALNVVDNLMERVKMIKINYGHTTSRALMELSSLSLLAFNEEQRLGGFMHKTLVRKDMDRLKRALDNDLRRMQDLRNQISEKRYELNLNLHNLAFVDEKVMKFERVTETLTISQMMCANESIIQLSKQLEEKCKDVAVMQMNYKKSMIEETCIREKRDMIAYMLSKAKNEYAERFERRNNLRKQLTSLQLEHAKLKAKRAKLEAKGGLLFKSGLMYDYDKCMVDIETRRSNIQAMKKTCFELSKRIYAVEHAKHESSISVRHLNL</sequence>
<keyword evidence="1" id="KW-0175">Coiled coil</keyword>
<dbReference type="InterPro" id="IPR025254">
    <property type="entry name" value="CCDC113/CCDC96_CC"/>
</dbReference>
<evidence type="ECO:0000259" key="3">
    <source>
        <dbReference type="Pfam" id="PF13870"/>
    </source>
</evidence>